<reference evidence="1" key="1">
    <citation type="submission" date="2022-10" db="EMBL/GenBank/DDBJ databases">
        <title>Tapping the CABI collections for fungal endophytes: first genome assemblies for Collariella, Neodidymelliopsis, Ascochyta clinopodiicola, Didymella pomorum, Didymosphaeria variabile, Neocosmospora piperis and Neocucurbitaria cava.</title>
        <authorList>
            <person name="Hill R."/>
        </authorList>
    </citation>
    <scope>NUCLEOTIDE SEQUENCE</scope>
    <source>
        <strain evidence="1">IMI 360193</strain>
    </source>
</reference>
<gene>
    <name evidence="1" type="ORF">N0V87_008737</name>
</gene>
<evidence type="ECO:0000313" key="2">
    <source>
        <dbReference type="Proteomes" id="UP001140562"/>
    </source>
</evidence>
<comment type="caution">
    <text evidence="1">The sequence shown here is derived from an EMBL/GenBank/DDBJ whole genome shotgun (WGS) entry which is preliminary data.</text>
</comment>
<dbReference type="Proteomes" id="UP001140562">
    <property type="component" value="Unassembled WGS sequence"/>
</dbReference>
<dbReference type="EMBL" id="JAPEUV010000131">
    <property type="protein sequence ID" value="KAJ4331997.1"/>
    <property type="molecule type" value="Genomic_DNA"/>
</dbReference>
<organism evidence="1 2">
    <name type="scientific">Didymella glomerata</name>
    <dbReference type="NCBI Taxonomy" id="749621"/>
    <lineage>
        <taxon>Eukaryota</taxon>
        <taxon>Fungi</taxon>
        <taxon>Dikarya</taxon>
        <taxon>Ascomycota</taxon>
        <taxon>Pezizomycotina</taxon>
        <taxon>Dothideomycetes</taxon>
        <taxon>Pleosporomycetidae</taxon>
        <taxon>Pleosporales</taxon>
        <taxon>Pleosporineae</taxon>
        <taxon>Didymellaceae</taxon>
        <taxon>Didymella</taxon>
    </lineage>
</organism>
<evidence type="ECO:0000313" key="1">
    <source>
        <dbReference type="EMBL" id="KAJ4331997.1"/>
    </source>
</evidence>
<name>A0A9W8WT00_9PLEO</name>
<accession>A0A9W8WT00</accession>
<protein>
    <submittedName>
        <fullName evidence="1">Uncharacterized protein</fullName>
    </submittedName>
</protein>
<proteinExistence type="predicted"/>
<sequence length="263" mass="29705">MKEDVLNAVGTWSGSSQNDLVTGRFDITLWKKLPNELKVEILKWALEDSGNEIMFTESSVMSTMDSYFSPNSSSIDHFGLGLLFLASEYEVSAIARAIVYAKSQIVISTFDVNTTRIRYPNASVAKFVHRSLRVLRFLQRLADGSLGFTGLKSLVVTIVGQGLWNEAELDSIKASKHLLMQGVVQFGVDHLEIHFEAPDPCLHETAWDDMDHGAFDEGWQEMKSLAQAVYRQFTLRKKGDEHKIQSQMQYRSDPLPYKVLSYS</sequence>
<dbReference type="AlphaFoldDB" id="A0A9W8WT00"/>
<dbReference type="OrthoDB" id="3801236at2759"/>
<keyword evidence="2" id="KW-1185">Reference proteome</keyword>